<accession>A0A2M9G0U4</accession>
<proteinExistence type="predicted"/>
<organism evidence="1 4">
    <name type="scientific">Minwuia thermotolerans</name>
    <dbReference type="NCBI Taxonomy" id="2056226"/>
    <lineage>
        <taxon>Bacteria</taxon>
        <taxon>Pseudomonadati</taxon>
        <taxon>Pseudomonadota</taxon>
        <taxon>Alphaproteobacteria</taxon>
        <taxon>Minwuiales</taxon>
        <taxon>Minwuiaceae</taxon>
        <taxon>Minwuia</taxon>
    </lineage>
</organism>
<sequence>MDPDDLADAFAKIDWADTQIDALDQKLRGFLDQKPYRLRPVPDPEGRGLIYFFKTAAPVPRSIGVQTGAIIHAQRSALDLLACALAERNGHREPSDTYFPFAKSEQGLADKRTRKKFRRLSEADQAAILGFRPFRGGNALLYALHHLDLTDKHRKLLVCGIERGDAHVSGNGHIRLIALWDGPYTDGDPVARWDADEGLQLNITLSVSLADVPDIGRPPVAEMLRKFSEMTRSILESFQ</sequence>
<dbReference type="RefSeq" id="WP_109792132.1">
    <property type="nucleotide sequence ID" value="NZ_PHIG01000018.1"/>
</dbReference>
<dbReference type="Proteomes" id="UP000229498">
    <property type="component" value="Unassembled WGS sequence"/>
</dbReference>
<evidence type="ECO:0000313" key="3">
    <source>
        <dbReference type="EMBL" id="PJK30713.1"/>
    </source>
</evidence>
<evidence type="ECO:0000313" key="2">
    <source>
        <dbReference type="EMBL" id="PJK30490.1"/>
    </source>
</evidence>
<comment type="caution">
    <text evidence="1">The sequence shown here is derived from an EMBL/GenBank/DDBJ whole genome shotgun (WGS) entry which is preliminary data.</text>
</comment>
<reference evidence="1 4" key="1">
    <citation type="submission" date="2017-11" db="EMBL/GenBank/DDBJ databases">
        <title>Draft genome sequence of Rhizobiales bacterium SY3-13.</title>
        <authorList>
            <person name="Sun C."/>
        </authorList>
    </citation>
    <scope>NUCLEOTIDE SEQUENCE [LARGE SCALE GENOMIC DNA]</scope>
    <source>
        <strain evidence="1 4">SY3-13</strain>
    </source>
</reference>
<dbReference type="EMBL" id="PHIG01000018">
    <property type="protein sequence ID" value="PJK30713.1"/>
    <property type="molecule type" value="Genomic_DNA"/>
</dbReference>
<dbReference type="EMBL" id="PHIG01000033">
    <property type="protein sequence ID" value="PJK29325.1"/>
    <property type="molecule type" value="Genomic_DNA"/>
</dbReference>
<keyword evidence="4" id="KW-1185">Reference proteome</keyword>
<dbReference type="EMBL" id="PHIG01000025">
    <property type="protein sequence ID" value="PJK30490.1"/>
    <property type="molecule type" value="Genomic_DNA"/>
</dbReference>
<dbReference type="OrthoDB" id="5905861at2"/>
<dbReference type="AlphaFoldDB" id="A0A2M9G0U4"/>
<protein>
    <submittedName>
        <fullName evidence="1">Uncharacterized protein</fullName>
    </submittedName>
</protein>
<name>A0A2M9G0U4_9PROT</name>
<evidence type="ECO:0000313" key="1">
    <source>
        <dbReference type="EMBL" id="PJK29325.1"/>
    </source>
</evidence>
<gene>
    <name evidence="3" type="ORF">CVT23_04920</name>
    <name evidence="2" type="ORF">CVT23_05970</name>
    <name evidence="1" type="ORF">CVT23_12025</name>
</gene>
<evidence type="ECO:0000313" key="4">
    <source>
        <dbReference type="Proteomes" id="UP000229498"/>
    </source>
</evidence>